<proteinExistence type="predicted"/>
<dbReference type="AlphaFoldDB" id="W9GM33"/>
<dbReference type="Pfam" id="PF01814">
    <property type="entry name" value="Hemerythrin"/>
    <property type="match status" value="1"/>
</dbReference>
<dbReference type="OrthoDB" id="3830515at2"/>
<name>W9GM33_9MICO</name>
<organism evidence="2 3">
    <name type="scientific">Intrasporangium chromatireducens Q5-1</name>
    <dbReference type="NCBI Taxonomy" id="584657"/>
    <lineage>
        <taxon>Bacteria</taxon>
        <taxon>Bacillati</taxon>
        <taxon>Actinomycetota</taxon>
        <taxon>Actinomycetes</taxon>
        <taxon>Micrococcales</taxon>
        <taxon>Intrasporangiaceae</taxon>
        <taxon>Intrasporangium</taxon>
    </lineage>
</organism>
<dbReference type="InterPro" id="IPR012312">
    <property type="entry name" value="Hemerythrin-like"/>
</dbReference>
<dbReference type="RefSeq" id="WP_034716541.1">
    <property type="nucleotide sequence ID" value="NZ_AWQS01000079.1"/>
</dbReference>
<dbReference type="EMBL" id="AWQS01000079">
    <property type="protein sequence ID" value="EWT05893.1"/>
    <property type="molecule type" value="Genomic_DNA"/>
</dbReference>
<dbReference type="Proteomes" id="UP000019494">
    <property type="component" value="Unassembled WGS sequence"/>
</dbReference>
<sequence length="158" mass="17586">MDDSTLTALMEREHHEVDEAIADFVQGLREGDVRHADLGRATSLLQRHIYIEEAFIFPPLRAKGMLAPILVMEREHGQIWRTLDAVNLEVGSGTAADSVPDRCQQLLHELQVHNDKEEPIIYPQADALLTDSDKDAVRDFIDSGTMPDGWVCAQAANG</sequence>
<dbReference type="Gene3D" id="1.20.120.520">
    <property type="entry name" value="nmb1532 protein domain like"/>
    <property type="match status" value="1"/>
</dbReference>
<evidence type="ECO:0000313" key="2">
    <source>
        <dbReference type="EMBL" id="EWT05893.1"/>
    </source>
</evidence>
<comment type="caution">
    <text evidence="2">The sequence shown here is derived from an EMBL/GenBank/DDBJ whole genome shotgun (WGS) entry which is preliminary data.</text>
</comment>
<protein>
    <submittedName>
        <fullName evidence="2">Hemerythrin</fullName>
    </submittedName>
</protein>
<keyword evidence="3" id="KW-1185">Reference proteome</keyword>
<evidence type="ECO:0000259" key="1">
    <source>
        <dbReference type="Pfam" id="PF01814"/>
    </source>
</evidence>
<feature type="domain" description="Hemerythrin-like" evidence="1">
    <location>
        <begin position="6"/>
        <end position="125"/>
    </location>
</feature>
<accession>W9GM33</accession>
<evidence type="ECO:0000313" key="3">
    <source>
        <dbReference type="Proteomes" id="UP000019494"/>
    </source>
</evidence>
<gene>
    <name evidence="2" type="ORF">N864_01460</name>
</gene>
<reference evidence="3" key="1">
    <citation type="submission" date="2013-08" db="EMBL/GenBank/DDBJ databases">
        <title>Intrasporangium oryzae NRRL B-24470.</title>
        <authorList>
            <person name="Liu H."/>
            <person name="Wang G."/>
        </authorList>
    </citation>
    <scope>NUCLEOTIDE SEQUENCE [LARGE SCALE GENOMIC DNA]</scope>
    <source>
        <strain evidence="3">Q5-1</strain>
    </source>
</reference>